<evidence type="ECO:0000313" key="3">
    <source>
        <dbReference type="Proteomes" id="UP000279833"/>
    </source>
</evidence>
<evidence type="ECO:0000313" key="2">
    <source>
        <dbReference type="EMBL" id="VDP60362.1"/>
    </source>
</evidence>
<sequence length="280" mass="31890">MDRKILTTRDPREGSQQLEMMDNDKNSINIIDSDVKVVHFRPIAFIRHDPEVWFAALESQLETRRITSQRQKYAYALESLPGDHIVAVREVVLNPKMPNVCDRLREAILRHSLPSRVEQLRRFLARHPPGDAKPRHHVTPLQSLAGHTAADTEIAEELWLKWLPAPIHLTITAHLEDASPIQVTTPRQKAASEARFIDSKARGISRSTFRRSIPHAAERLRPFTDLFCVNPRKLELNEFARIAFSEIKTALTEVTLLAHPDPSAMLSIASKTPKNKRTNP</sequence>
<keyword evidence="3" id="KW-1185">Reference proteome</keyword>
<dbReference type="AlphaFoldDB" id="A0A183KLH0"/>
<dbReference type="STRING" id="6186.A0A183KLH0"/>
<dbReference type="Gene3D" id="3.30.70.270">
    <property type="match status" value="1"/>
</dbReference>
<organism evidence="4">
    <name type="scientific">Schistosoma curassoni</name>
    <dbReference type="NCBI Taxonomy" id="6186"/>
    <lineage>
        <taxon>Eukaryota</taxon>
        <taxon>Metazoa</taxon>
        <taxon>Spiralia</taxon>
        <taxon>Lophotrochozoa</taxon>
        <taxon>Platyhelminthes</taxon>
        <taxon>Trematoda</taxon>
        <taxon>Digenea</taxon>
        <taxon>Strigeidida</taxon>
        <taxon>Schistosomatoidea</taxon>
        <taxon>Schistosomatidae</taxon>
        <taxon>Schistosoma</taxon>
    </lineage>
</organism>
<dbReference type="Pfam" id="PF23055">
    <property type="entry name" value="DUF7041"/>
    <property type="match status" value="1"/>
</dbReference>
<name>A0A183KLH0_9TREM</name>
<dbReference type="PANTHER" id="PTHR33327:SF3">
    <property type="entry name" value="RNA-DIRECTED DNA POLYMERASE"/>
    <property type="match status" value="1"/>
</dbReference>
<reference evidence="4" key="1">
    <citation type="submission" date="2016-06" db="UniProtKB">
        <authorList>
            <consortium name="WormBaseParasite"/>
        </authorList>
    </citation>
    <scope>IDENTIFICATION</scope>
</reference>
<accession>A0A183KLH0</accession>
<protein>
    <recommendedName>
        <fullName evidence="1">DUF7041 domain-containing protein</fullName>
    </recommendedName>
</protein>
<dbReference type="EMBL" id="UZAK01038092">
    <property type="protein sequence ID" value="VDP60362.1"/>
    <property type="molecule type" value="Genomic_DNA"/>
</dbReference>
<evidence type="ECO:0000313" key="4">
    <source>
        <dbReference type="WBParaSite" id="SCUD_0001588701-mRNA-1"/>
    </source>
</evidence>
<dbReference type="InterPro" id="IPR055469">
    <property type="entry name" value="DUF7041"/>
</dbReference>
<dbReference type="Proteomes" id="UP000279833">
    <property type="component" value="Unassembled WGS sequence"/>
</dbReference>
<evidence type="ECO:0000259" key="1">
    <source>
        <dbReference type="Pfam" id="PF23055"/>
    </source>
</evidence>
<gene>
    <name evidence="2" type="ORF">SCUD_LOCUS15884</name>
</gene>
<dbReference type="InterPro" id="IPR043128">
    <property type="entry name" value="Rev_trsase/Diguanyl_cyclase"/>
</dbReference>
<dbReference type="WBParaSite" id="SCUD_0001588701-mRNA-1">
    <property type="protein sequence ID" value="SCUD_0001588701-mRNA-1"/>
    <property type="gene ID" value="SCUD_0001588701"/>
</dbReference>
<reference evidence="2 3" key="2">
    <citation type="submission" date="2018-11" db="EMBL/GenBank/DDBJ databases">
        <authorList>
            <consortium name="Pathogen Informatics"/>
        </authorList>
    </citation>
    <scope>NUCLEOTIDE SEQUENCE [LARGE SCALE GENOMIC DNA]</scope>
    <source>
        <strain evidence="2">Dakar</strain>
        <strain evidence="3">Dakar, Senegal</strain>
    </source>
</reference>
<dbReference type="PANTHER" id="PTHR33327">
    <property type="entry name" value="ENDONUCLEASE"/>
    <property type="match status" value="1"/>
</dbReference>
<proteinExistence type="predicted"/>
<feature type="domain" description="DUF7041" evidence="1">
    <location>
        <begin position="44"/>
        <end position="124"/>
    </location>
</feature>